<gene>
    <name evidence="2" type="ORF">V1I91_16415</name>
</gene>
<proteinExistence type="predicted"/>
<feature type="transmembrane region" description="Helical" evidence="1">
    <location>
        <begin position="163"/>
        <end position="183"/>
    </location>
</feature>
<evidence type="ECO:0000313" key="3">
    <source>
        <dbReference type="Proteomes" id="UP001356308"/>
    </source>
</evidence>
<evidence type="ECO:0000256" key="1">
    <source>
        <dbReference type="SAM" id="Phobius"/>
    </source>
</evidence>
<feature type="transmembrane region" description="Helical" evidence="1">
    <location>
        <begin position="195"/>
        <end position="214"/>
    </location>
</feature>
<accession>A0ABU7IXE8</accession>
<evidence type="ECO:0000313" key="2">
    <source>
        <dbReference type="EMBL" id="MEE1977664.1"/>
    </source>
</evidence>
<dbReference type="RefSeq" id="WP_272652346.1">
    <property type="nucleotide sequence ID" value="NZ_JAZDDG010000008.1"/>
</dbReference>
<feature type="transmembrane region" description="Helical" evidence="1">
    <location>
        <begin position="279"/>
        <end position="300"/>
    </location>
</feature>
<keyword evidence="1" id="KW-0812">Transmembrane</keyword>
<name>A0ABU7IXE8_9FLAO</name>
<protein>
    <recommendedName>
        <fullName evidence="4">DUF2157 domain-containing protein</fullName>
    </recommendedName>
</protein>
<organism evidence="2 3">
    <name type="scientific">Maribacter cobaltidurans</name>
    <dbReference type="NCBI Taxonomy" id="1178778"/>
    <lineage>
        <taxon>Bacteria</taxon>
        <taxon>Pseudomonadati</taxon>
        <taxon>Bacteroidota</taxon>
        <taxon>Flavobacteriia</taxon>
        <taxon>Flavobacteriales</taxon>
        <taxon>Flavobacteriaceae</taxon>
        <taxon>Maribacter</taxon>
    </lineage>
</organism>
<reference evidence="2 3" key="1">
    <citation type="submission" date="2024-01" db="EMBL/GenBank/DDBJ databases">
        <title>Maribacter spp. originated from different algae showed divergent polysaccharides utilization ability.</title>
        <authorList>
            <person name="Wang H."/>
            <person name="Wu Y."/>
        </authorList>
    </citation>
    <scope>NUCLEOTIDE SEQUENCE [LARGE SCALE GENOMIC DNA]</scope>
    <source>
        <strain evidence="2 3">PR1</strain>
    </source>
</reference>
<comment type="caution">
    <text evidence="2">The sequence shown here is derived from an EMBL/GenBank/DDBJ whole genome shotgun (WGS) entry which is preliminary data.</text>
</comment>
<feature type="transmembrane region" description="Helical" evidence="1">
    <location>
        <begin position="248"/>
        <end position="267"/>
    </location>
</feature>
<keyword evidence="1" id="KW-0472">Membrane</keyword>
<keyword evidence="3" id="KW-1185">Reference proteome</keyword>
<keyword evidence="1" id="KW-1133">Transmembrane helix</keyword>
<sequence>MNYENLSGLTANNLNENNMNSYTQTLIENNHSSNSELKLWGNFQKTIGKLLTKVKKESPILFWVAMVIAILGIGCLIGLFIDERTLMGVSVWLKPLKFSISISIYLLTVGYLISKYPYSKRKKNLINHITMWSLLLEFLIILYQGSRGVQSHYNIATNFDAILFMLMGVFVGINVLTMVLFIIDTVRLKLKTTKSVQWAILMGWLVVFFGSWVGGQMIAQMGHNIGVSDGGEGLPLVNWSTIGGDLRIAHFYGLHGIQVIPFFAIWLSKKWRFSNRKQIIVVTLFALTYASWIGLTFYQAKQGMALLGQ</sequence>
<evidence type="ECO:0008006" key="4">
    <source>
        <dbReference type="Google" id="ProtNLM"/>
    </source>
</evidence>
<feature type="transmembrane region" description="Helical" evidence="1">
    <location>
        <begin position="96"/>
        <end position="113"/>
    </location>
</feature>
<feature type="transmembrane region" description="Helical" evidence="1">
    <location>
        <begin position="125"/>
        <end position="143"/>
    </location>
</feature>
<dbReference type="Proteomes" id="UP001356308">
    <property type="component" value="Unassembled WGS sequence"/>
</dbReference>
<feature type="transmembrane region" description="Helical" evidence="1">
    <location>
        <begin position="60"/>
        <end position="81"/>
    </location>
</feature>
<dbReference type="EMBL" id="JAZDDG010000008">
    <property type="protein sequence ID" value="MEE1977664.1"/>
    <property type="molecule type" value="Genomic_DNA"/>
</dbReference>